<evidence type="ECO:0000256" key="9">
    <source>
        <dbReference type="ARBA" id="ARBA00022840"/>
    </source>
</evidence>
<dbReference type="PROSITE" id="PS51374">
    <property type="entry name" value="NDPK_LIKE"/>
    <property type="match status" value="1"/>
</dbReference>
<dbReference type="InterPro" id="IPR034907">
    <property type="entry name" value="NDK-like_dom"/>
</dbReference>
<proteinExistence type="inferred from homology"/>
<keyword evidence="5 12" id="KW-0808">Transferase</keyword>
<dbReference type="InterPro" id="IPR023005">
    <property type="entry name" value="Nucleoside_diP_kinase_AS"/>
</dbReference>
<comment type="similarity">
    <text evidence="2 12 13 14">Belongs to the NDK family.</text>
</comment>
<dbReference type="EC" id="2.7.4.6" evidence="3 12"/>
<dbReference type="GO" id="GO:0046872">
    <property type="term" value="F:metal ion binding"/>
    <property type="evidence" value="ECO:0007669"/>
    <property type="project" value="UniProtKB-KW"/>
</dbReference>
<name>A0AAE4I028_9ENTE</name>
<feature type="binding site" evidence="12 13">
    <location>
        <position position="64"/>
    </location>
    <ligand>
        <name>ATP</name>
        <dbReference type="ChEBI" id="CHEBI:30616"/>
    </ligand>
</feature>
<dbReference type="PRINTS" id="PR01243">
    <property type="entry name" value="NUCDPKINASE"/>
</dbReference>
<comment type="catalytic activity">
    <reaction evidence="12 15">
        <text>a 2'-deoxyribonucleoside 5'-diphosphate + ATP = a 2'-deoxyribonucleoside 5'-triphosphate + ADP</text>
        <dbReference type="Rhea" id="RHEA:44640"/>
        <dbReference type="ChEBI" id="CHEBI:30616"/>
        <dbReference type="ChEBI" id="CHEBI:61560"/>
        <dbReference type="ChEBI" id="CHEBI:73316"/>
        <dbReference type="ChEBI" id="CHEBI:456216"/>
        <dbReference type="EC" id="2.7.4.6"/>
    </reaction>
</comment>
<comment type="cofactor">
    <cofactor evidence="1 12">
        <name>Mg(2+)</name>
        <dbReference type="ChEBI" id="CHEBI:18420"/>
    </cofactor>
</comment>
<sequence>MTAHFDSTEQTLVIIKPDGVQRKLVGRIIQRFEDRGLTIKKMYQTMLEPKKVQEHYDHLKERDFFPALIDYMTSGPVVVIILENKDVIQIVRSMIGATNPLSAAPGTIRGDFAVSTTENVIHASDSEEAAAVEIQRFFHEQ</sequence>
<evidence type="ECO:0000256" key="15">
    <source>
        <dbReference type="RuleBase" id="RU004013"/>
    </source>
</evidence>
<evidence type="ECO:0000256" key="12">
    <source>
        <dbReference type="HAMAP-Rule" id="MF_00451"/>
    </source>
</evidence>
<gene>
    <name evidence="12 17" type="primary">ndk</name>
    <name evidence="17" type="ORF">P7H00_01855</name>
    <name evidence="18" type="ORF">P7H46_01535</name>
</gene>
<dbReference type="InterPro" id="IPR001564">
    <property type="entry name" value="Nucleoside_diP_kinase"/>
</dbReference>
<dbReference type="FunFam" id="3.30.70.141:FF:000003">
    <property type="entry name" value="Nucleoside diphosphate kinase"/>
    <property type="match status" value="1"/>
</dbReference>
<keyword evidence="12" id="KW-0963">Cytoplasm</keyword>
<evidence type="ECO:0000313" key="17">
    <source>
        <dbReference type="EMBL" id="MDT2735877.1"/>
    </source>
</evidence>
<dbReference type="NCBIfam" id="NF001908">
    <property type="entry name" value="PRK00668.1"/>
    <property type="match status" value="1"/>
</dbReference>
<dbReference type="EMBL" id="JARQAZ010000001">
    <property type="protein sequence ID" value="MDT2769515.1"/>
    <property type="molecule type" value="Genomic_DNA"/>
</dbReference>
<feature type="binding site" evidence="12 13">
    <location>
        <position position="119"/>
    </location>
    <ligand>
        <name>ATP</name>
        <dbReference type="ChEBI" id="CHEBI:30616"/>
    </ligand>
</feature>
<feature type="binding site" evidence="12 13">
    <location>
        <position position="98"/>
    </location>
    <ligand>
        <name>ATP</name>
        <dbReference type="ChEBI" id="CHEBI:30616"/>
    </ligand>
</feature>
<keyword evidence="10 12" id="KW-0460">Magnesium</keyword>
<reference evidence="17 20" key="1">
    <citation type="submission" date="2023-03" db="EMBL/GenBank/DDBJ databases">
        <authorList>
            <person name="Shen W."/>
            <person name="Cai J."/>
        </authorList>
    </citation>
    <scope>NUCLEOTIDE SEQUENCE</scope>
    <source>
        <strain evidence="17">P69-2</strain>
        <strain evidence="18 20">Y59</strain>
    </source>
</reference>
<dbReference type="Gene3D" id="3.30.70.141">
    <property type="entry name" value="Nucleoside diphosphate kinase-like domain"/>
    <property type="match status" value="1"/>
</dbReference>
<dbReference type="HAMAP" id="MF_00451">
    <property type="entry name" value="NDP_kinase"/>
    <property type="match status" value="1"/>
</dbReference>
<dbReference type="GO" id="GO:0004550">
    <property type="term" value="F:nucleoside diphosphate kinase activity"/>
    <property type="evidence" value="ECO:0007669"/>
    <property type="project" value="UniProtKB-UniRule"/>
</dbReference>
<dbReference type="GO" id="GO:0006183">
    <property type="term" value="P:GTP biosynthetic process"/>
    <property type="evidence" value="ECO:0007669"/>
    <property type="project" value="UniProtKB-UniRule"/>
</dbReference>
<dbReference type="CDD" id="cd04413">
    <property type="entry name" value="NDPk_I"/>
    <property type="match status" value="1"/>
</dbReference>
<feature type="active site" description="Pros-phosphohistidine intermediate" evidence="12 13">
    <location>
        <position position="122"/>
    </location>
</feature>
<keyword evidence="8 12" id="KW-0418">Kinase</keyword>
<feature type="binding site" evidence="12 13">
    <location>
        <position position="16"/>
    </location>
    <ligand>
        <name>ATP</name>
        <dbReference type="ChEBI" id="CHEBI:30616"/>
    </ligand>
</feature>
<evidence type="ECO:0000313" key="19">
    <source>
        <dbReference type="Proteomes" id="UP001180842"/>
    </source>
</evidence>
<dbReference type="SMART" id="SM00562">
    <property type="entry name" value="NDK"/>
    <property type="match status" value="1"/>
</dbReference>
<evidence type="ECO:0000256" key="4">
    <source>
        <dbReference type="ARBA" id="ARBA00017632"/>
    </source>
</evidence>
<evidence type="ECO:0000256" key="1">
    <source>
        <dbReference type="ARBA" id="ARBA00001946"/>
    </source>
</evidence>
<evidence type="ECO:0000313" key="20">
    <source>
        <dbReference type="Proteomes" id="UP001269061"/>
    </source>
</evidence>
<comment type="caution">
    <text evidence="17">The sequence shown here is derived from an EMBL/GenBank/DDBJ whole genome shotgun (WGS) entry which is preliminary data.</text>
</comment>
<feature type="domain" description="Nucleoside diphosphate kinase-like" evidence="16">
    <location>
        <begin position="8"/>
        <end position="141"/>
    </location>
</feature>
<evidence type="ECO:0000256" key="11">
    <source>
        <dbReference type="ARBA" id="ARBA00023080"/>
    </source>
</evidence>
<keyword evidence="6 12" id="KW-0479">Metal-binding</keyword>
<comment type="function">
    <text evidence="12">Major role in the synthesis of nucleoside triphosphates other than ATP. The ATP gamma phosphate is transferred to the NDP beta phosphate via a ping-pong mechanism, using a phosphorylated active-site intermediate.</text>
</comment>
<evidence type="ECO:0000256" key="2">
    <source>
        <dbReference type="ARBA" id="ARBA00008142"/>
    </source>
</evidence>
<comment type="subcellular location">
    <subcellularLocation>
        <location evidence="12">Cytoplasm</location>
    </subcellularLocation>
</comment>
<dbReference type="Proteomes" id="UP001269061">
    <property type="component" value="Unassembled WGS sequence"/>
</dbReference>
<keyword evidence="12" id="KW-0597">Phosphoprotein</keyword>
<evidence type="ECO:0000256" key="5">
    <source>
        <dbReference type="ARBA" id="ARBA00022679"/>
    </source>
</evidence>
<protein>
    <recommendedName>
        <fullName evidence="4 12">Nucleoside diphosphate kinase</fullName>
        <shortName evidence="12">NDK</shortName>
        <shortName evidence="12">NDP kinase</shortName>
        <ecNumber evidence="3 12">2.7.4.6</ecNumber>
    </recommendedName>
    <alternativeName>
        <fullName evidence="12">Nucleoside-2-P kinase</fullName>
    </alternativeName>
</protein>
<evidence type="ECO:0000256" key="14">
    <source>
        <dbReference type="RuleBase" id="RU004011"/>
    </source>
</evidence>
<evidence type="ECO:0000313" key="18">
    <source>
        <dbReference type="EMBL" id="MDT2769515.1"/>
    </source>
</evidence>
<dbReference type="RefSeq" id="WP_067624456.1">
    <property type="nucleotide sequence ID" value="NZ_BAAAXL010000001.1"/>
</dbReference>
<keyword evidence="11 12" id="KW-0546">Nucleotide metabolism</keyword>
<dbReference type="PROSITE" id="PS00469">
    <property type="entry name" value="NDPK"/>
    <property type="match status" value="1"/>
</dbReference>
<accession>A0AAE4I028</accession>
<comment type="catalytic activity">
    <reaction evidence="12">
        <text>a ribonucleoside 5'-diphosphate + ATP = a ribonucleoside 5'-triphosphate + ADP</text>
        <dbReference type="Rhea" id="RHEA:18113"/>
        <dbReference type="ChEBI" id="CHEBI:30616"/>
        <dbReference type="ChEBI" id="CHEBI:57930"/>
        <dbReference type="ChEBI" id="CHEBI:61557"/>
        <dbReference type="ChEBI" id="CHEBI:456216"/>
        <dbReference type="EC" id="2.7.4.6"/>
    </reaction>
</comment>
<keyword evidence="7 12" id="KW-0547">Nucleotide-binding</keyword>
<keyword evidence="20" id="KW-1185">Reference proteome</keyword>
<comment type="subunit">
    <text evidence="12">Homotetramer.</text>
</comment>
<feature type="binding site" evidence="12 13">
    <location>
        <position position="109"/>
    </location>
    <ligand>
        <name>ATP</name>
        <dbReference type="ChEBI" id="CHEBI:30616"/>
    </ligand>
</feature>
<feature type="binding site" evidence="12 13">
    <location>
        <position position="92"/>
    </location>
    <ligand>
        <name>ATP</name>
        <dbReference type="ChEBI" id="CHEBI:30616"/>
    </ligand>
</feature>
<evidence type="ECO:0000256" key="3">
    <source>
        <dbReference type="ARBA" id="ARBA00012966"/>
    </source>
</evidence>
<dbReference type="SUPFAM" id="SSF54919">
    <property type="entry name" value="Nucleoside diphosphate kinase, NDK"/>
    <property type="match status" value="1"/>
</dbReference>
<dbReference type="GO" id="GO:0006228">
    <property type="term" value="P:UTP biosynthetic process"/>
    <property type="evidence" value="ECO:0007669"/>
    <property type="project" value="UniProtKB-UniRule"/>
</dbReference>
<keyword evidence="9 12" id="KW-0067">ATP-binding</keyword>
<evidence type="ECO:0000259" key="16">
    <source>
        <dbReference type="SMART" id="SM00562"/>
    </source>
</evidence>
<evidence type="ECO:0000256" key="10">
    <source>
        <dbReference type="ARBA" id="ARBA00022842"/>
    </source>
</evidence>
<dbReference type="AlphaFoldDB" id="A0AAE4I028"/>
<dbReference type="GO" id="GO:0005737">
    <property type="term" value="C:cytoplasm"/>
    <property type="evidence" value="ECO:0007669"/>
    <property type="project" value="UniProtKB-SubCell"/>
</dbReference>
<dbReference type="GO" id="GO:0005524">
    <property type="term" value="F:ATP binding"/>
    <property type="evidence" value="ECO:0007669"/>
    <property type="project" value="UniProtKB-UniRule"/>
</dbReference>
<dbReference type="Pfam" id="PF00334">
    <property type="entry name" value="NDK"/>
    <property type="match status" value="1"/>
</dbReference>
<dbReference type="EMBL" id="JARQAI010000001">
    <property type="protein sequence ID" value="MDT2735877.1"/>
    <property type="molecule type" value="Genomic_DNA"/>
</dbReference>
<evidence type="ECO:0000256" key="7">
    <source>
        <dbReference type="ARBA" id="ARBA00022741"/>
    </source>
</evidence>
<evidence type="ECO:0000256" key="13">
    <source>
        <dbReference type="PROSITE-ProRule" id="PRU00706"/>
    </source>
</evidence>
<dbReference type="InterPro" id="IPR036850">
    <property type="entry name" value="NDK-like_dom_sf"/>
</dbReference>
<evidence type="ECO:0000256" key="8">
    <source>
        <dbReference type="ARBA" id="ARBA00022777"/>
    </source>
</evidence>
<dbReference type="GO" id="GO:0006241">
    <property type="term" value="P:CTP biosynthetic process"/>
    <property type="evidence" value="ECO:0007669"/>
    <property type="project" value="UniProtKB-UniRule"/>
</dbReference>
<evidence type="ECO:0000256" key="6">
    <source>
        <dbReference type="ARBA" id="ARBA00022723"/>
    </source>
</evidence>
<organism evidence="17 19">
    <name type="scientific">Enterococcus pseudoavium</name>
    <dbReference type="NCBI Taxonomy" id="44007"/>
    <lineage>
        <taxon>Bacteria</taxon>
        <taxon>Bacillati</taxon>
        <taxon>Bacillota</taxon>
        <taxon>Bacilli</taxon>
        <taxon>Lactobacillales</taxon>
        <taxon>Enterococcaceae</taxon>
        <taxon>Enterococcus</taxon>
    </lineage>
</organism>
<dbReference type="Proteomes" id="UP001180842">
    <property type="component" value="Unassembled WGS sequence"/>
</dbReference>
<dbReference type="PANTHER" id="PTHR11349">
    <property type="entry name" value="NUCLEOSIDE DIPHOSPHATE KINASE"/>
    <property type="match status" value="1"/>
</dbReference>